<accession>A0AAE9ZTP0</accession>
<dbReference type="SMART" id="SM00460">
    <property type="entry name" value="TGc"/>
    <property type="match status" value="1"/>
</dbReference>
<dbReference type="Pfam" id="PF01841">
    <property type="entry name" value="Transglut_core"/>
    <property type="match status" value="1"/>
</dbReference>
<organism evidence="2 3">
    <name type="scientific">Synoicihabitans lomoniglobus</name>
    <dbReference type="NCBI Taxonomy" id="2909285"/>
    <lineage>
        <taxon>Bacteria</taxon>
        <taxon>Pseudomonadati</taxon>
        <taxon>Verrucomicrobiota</taxon>
        <taxon>Opitutia</taxon>
        <taxon>Opitutales</taxon>
        <taxon>Opitutaceae</taxon>
        <taxon>Synoicihabitans</taxon>
    </lineage>
</organism>
<evidence type="ECO:0000259" key="1">
    <source>
        <dbReference type="SMART" id="SM00460"/>
    </source>
</evidence>
<dbReference type="AlphaFoldDB" id="A0AAE9ZTP0"/>
<keyword evidence="3" id="KW-1185">Reference proteome</keyword>
<protein>
    <submittedName>
        <fullName evidence="2">Transglutaminase family protein</fullName>
    </submittedName>
</protein>
<sequence>MDIRPEGSSDAVLREDTLCTRPEINPEKVARTDGLDLLRFTLPVGETQVSHDAIFEVPFRLDHDGATDLPAIAPEALPGDVIDYVRPSRFCESDRLADFAWRQFGNVPTGWEQVKTVCTWVHEHVEYRFGAGRSDLTACNIFEQRYGVCRDFAHLTIALCRALNVPARYASGHLPDIGYDDPGSPMDFHAYTEVYLGGRWVPVDARYNVSRFGRVRVCHGLDAGDCAFLTSFGTVNLNQFQVWAYQIENGTGSTKTPVDLTQRLDGQTKVFHRLADRPPVPTPRDTPANHVAA</sequence>
<dbReference type="SUPFAM" id="SSF54001">
    <property type="entry name" value="Cysteine proteinases"/>
    <property type="match status" value="1"/>
</dbReference>
<dbReference type="InterPro" id="IPR002931">
    <property type="entry name" value="Transglutaminase-like"/>
</dbReference>
<dbReference type="PANTHER" id="PTHR33490">
    <property type="entry name" value="BLR5614 PROTEIN-RELATED"/>
    <property type="match status" value="1"/>
</dbReference>
<dbReference type="EMBL" id="CP119075">
    <property type="protein sequence ID" value="WED63116.1"/>
    <property type="molecule type" value="Genomic_DNA"/>
</dbReference>
<dbReference type="PANTHER" id="PTHR33490:SF12">
    <property type="entry name" value="BLL5557 PROTEIN"/>
    <property type="match status" value="1"/>
</dbReference>
<dbReference type="RefSeq" id="WP_330931793.1">
    <property type="nucleotide sequence ID" value="NZ_CP119075.1"/>
</dbReference>
<feature type="domain" description="Transglutaminase-like" evidence="1">
    <location>
        <begin position="141"/>
        <end position="207"/>
    </location>
</feature>
<dbReference type="Proteomes" id="UP001218638">
    <property type="component" value="Chromosome"/>
</dbReference>
<proteinExistence type="predicted"/>
<name>A0AAE9ZTP0_9BACT</name>
<dbReference type="Gene3D" id="3.10.620.30">
    <property type="match status" value="1"/>
</dbReference>
<evidence type="ECO:0000313" key="3">
    <source>
        <dbReference type="Proteomes" id="UP001218638"/>
    </source>
</evidence>
<dbReference type="Gene3D" id="2.60.40.2250">
    <property type="match status" value="1"/>
</dbReference>
<dbReference type="KEGG" id="slom:PXH66_12320"/>
<gene>
    <name evidence="2" type="ORF">PXH66_12320</name>
</gene>
<dbReference type="InterPro" id="IPR038765">
    <property type="entry name" value="Papain-like_cys_pep_sf"/>
</dbReference>
<reference evidence="2" key="1">
    <citation type="submission" date="2023-03" db="EMBL/GenBank/DDBJ databases">
        <title>Lomoglobus Profundus gen. nov., sp. nov., a novel member of the phylum Verrucomicrobia, isolated from deep-marine sediment of South China Sea.</title>
        <authorList>
            <person name="Ahmad T."/>
            <person name="Ishaq S.E."/>
            <person name="Wang F."/>
        </authorList>
    </citation>
    <scope>NUCLEOTIDE SEQUENCE</scope>
    <source>
        <strain evidence="2">LMO-M01</strain>
    </source>
</reference>
<evidence type="ECO:0000313" key="2">
    <source>
        <dbReference type="EMBL" id="WED63116.1"/>
    </source>
</evidence>